<organism evidence="2 3">
    <name type="scientific">Antarcticimicrobium luteum</name>
    <dbReference type="NCBI Taxonomy" id="2547397"/>
    <lineage>
        <taxon>Bacteria</taxon>
        <taxon>Pseudomonadati</taxon>
        <taxon>Pseudomonadota</taxon>
        <taxon>Alphaproteobacteria</taxon>
        <taxon>Rhodobacterales</taxon>
        <taxon>Paracoccaceae</taxon>
        <taxon>Antarcticimicrobium</taxon>
    </lineage>
</organism>
<evidence type="ECO:0000313" key="2">
    <source>
        <dbReference type="EMBL" id="TDK41054.1"/>
    </source>
</evidence>
<comment type="caution">
    <text evidence="2">The sequence shown here is derived from an EMBL/GenBank/DDBJ whole genome shotgun (WGS) entry which is preliminary data.</text>
</comment>
<proteinExistence type="predicted"/>
<feature type="compositionally biased region" description="Low complexity" evidence="1">
    <location>
        <begin position="11"/>
        <end position="29"/>
    </location>
</feature>
<evidence type="ECO:0000313" key="3">
    <source>
        <dbReference type="Proteomes" id="UP000295301"/>
    </source>
</evidence>
<dbReference type="EMBL" id="SMUV01000074">
    <property type="protein sequence ID" value="TDK41054.1"/>
    <property type="molecule type" value="Genomic_DNA"/>
</dbReference>
<accession>A0A4R5UPU7</accession>
<evidence type="ECO:0000256" key="1">
    <source>
        <dbReference type="SAM" id="MobiDB-lite"/>
    </source>
</evidence>
<evidence type="ECO:0008006" key="4">
    <source>
        <dbReference type="Google" id="ProtNLM"/>
    </source>
</evidence>
<name>A0A4R5UPU7_9RHOB</name>
<dbReference type="RefSeq" id="WP_133361624.1">
    <property type="nucleotide sequence ID" value="NZ_SMUV01000074.1"/>
</dbReference>
<sequence length="166" mass="17488">MIAPPQKPQDRIAGAGFRAPPAAPAGGAFRSRRGRGCDLAGPILAAAVIAAPVSAQSPEPVPVPSGQKVILHEVLQDDAPGAPWLRVRFVAPQIDTVAGPAQSAADMDYLCAAVALPYLAETGIRAERVVISLSDRAVPFGESAPDVTQYFEAYRVENDRCIWEGF</sequence>
<dbReference type="Proteomes" id="UP000295301">
    <property type="component" value="Unassembled WGS sequence"/>
</dbReference>
<dbReference type="Pfam" id="PF20107">
    <property type="entry name" value="DUF6497"/>
    <property type="match status" value="1"/>
</dbReference>
<reference evidence="2 3" key="1">
    <citation type="submission" date="2019-03" db="EMBL/GenBank/DDBJ databases">
        <title>Ruegeria lutea sp. nov., a novel strain, isolated from marine sediment, the Masan Bay, South Korea.</title>
        <authorList>
            <person name="Kim J."/>
            <person name="Kim D.-Y."/>
            <person name="Lee S.-S."/>
        </authorList>
    </citation>
    <scope>NUCLEOTIDE SEQUENCE [LARGE SCALE GENOMIC DNA]</scope>
    <source>
        <strain evidence="2 3">318-1</strain>
    </source>
</reference>
<gene>
    <name evidence="2" type="ORF">E1832_20350</name>
</gene>
<feature type="region of interest" description="Disordered" evidence="1">
    <location>
        <begin position="1"/>
        <end position="29"/>
    </location>
</feature>
<keyword evidence="3" id="KW-1185">Reference proteome</keyword>
<dbReference type="OrthoDB" id="7862028at2"/>
<dbReference type="InterPro" id="IPR045467">
    <property type="entry name" value="DUF6497"/>
</dbReference>
<protein>
    <recommendedName>
        <fullName evidence="4">Acetolactate synthase</fullName>
    </recommendedName>
</protein>
<dbReference type="AlphaFoldDB" id="A0A4R5UPU7"/>